<proteinExistence type="predicted"/>
<dbReference type="GO" id="GO:0000976">
    <property type="term" value="F:transcription cis-regulatory region binding"/>
    <property type="evidence" value="ECO:0007669"/>
    <property type="project" value="TreeGrafter"/>
</dbReference>
<keyword evidence="2" id="KW-0805">Transcription regulation</keyword>
<gene>
    <name evidence="6" type="ORF">AOQ84DRAFT_201482</name>
</gene>
<dbReference type="OrthoDB" id="5226580at2759"/>
<evidence type="ECO:0000256" key="5">
    <source>
        <dbReference type="ARBA" id="ARBA00023242"/>
    </source>
</evidence>
<evidence type="ECO:0000256" key="2">
    <source>
        <dbReference type="ARBA" id="ARBA00023015"/>
    </source>
</evidence>
<evidence type="ECO:0000256" key="1">
    <source>
        <dbReference type="ARBA" id="ARBA00004123"/>
    </source>
</evidence>
<dbReference type="PANTHER" id="PTHR31845:SF10">
    <property type="entry name" value="ZN(II)2CYS6 TRANSCRIPTION FACTOR (EUROFUNG)"/>
    <property type="match status" value="1"/>
</dbReference>
<reference evidence="6 7" key="1">
    <citation type="journal article" date="2016" name="Nat. Commun.">
        <title>Ectomycorrhizal ecology is imprinted in the genome of the dominant symbiotic fungus Cenococcum geophilum.</title>
        <authorList>
            <consortium name="DOE Joint Genome Institute"/>
            <person name="Peter M."/>
            <person name="Kohler A."/>
            <person name="Ohm R.A."/>
            <person name="Kuo A."/>
            <person name="Krutzmann J."/>
            <person name="Morin E."/>
            <person name="Arend M."/>
            <person name="Barry K.W."/>
            <person name="Binder M."/>
            <person name="Choi C."/>
            <person name="Clum A."/>
            <person name="Copeland A."/>
            <person name="Grisel N."/>
            <person name="Haridas S."/>
            <person name="Kipfer T."/>
            <person name="LaButti K."/>
            <person name="Lindquist E."/>
            <person name="Lipzen A."/>
            <person name="Maire R."/>
            <person name="Meier B."/>
            <person name="Mihaltcheva S."/>
            <person name="Molinier V."/>
            <person name="Murat C."/>
            <person name="Poggeler S."/>
            <person name="Quandt C.A."/>
            <person name="Sperisen C."/>
            <person name="Tritt A."/>
            <person name="Tisserant E."/>
            <person name="Crous P.W."/>
            <person name="Henrissat B."/>
            <person name="Nehls U."/>
            <person name="Egli S."/>
            <person name="Spatafora J.W."/>
            <person name="Grigoriev I.V."/>
            <person name="Martin F.M."/>
        </authorList>
    </citation>
    <scope>NUCLEOTIDE SEQUENCE [LARGE SCALE GENOMIC DNA]</scope>
    <source>
        <strain evidence="6 7">CBS 207.34</strain>
    </source>
</reference>
<dbReference type="InterPro" id="IPR051089">
    <property type="entry name" value="prtT"/>
</dbReference>
<evidence type="ECO:0008006" key="8">
    <source>
        <dbReference type="Google" id="ProtNLM"/>
    </source>
</evidence>
<dbReference type="EMBL" id="KV751040">
    <property type="protein sequence ID" value="OCL01882.1"/>
    <property type="molecule type" value="Genomic_DNA"/>
</dbReference>
<organism evidence="6 7">
    <name type="scientific">Glonium stellatum</name>
    <dbReference type="NCBI Taxonomy" id="574774"/>
    <lineage>
        <taxon>Eukaryota</taxon>
        <taxon>Fungi</taxon>
        <taxon>Dikarya</taxon>
        <taxon>Ascomycota</taxon>
        <taxon>Pezizomycotina</taxon>
        <taxon>Dothideomycetes</taxon>
        <taxon>Pleosporomycetidae</taxon>
        <taxon>Gloniales</taxon>
        <taxon>Gloniaceae</taxon>
        <taxon>Glonium</taxon>
    </lineage>
</organism>
<evidence type="ECO:0000313" key="7">
    <source>
        <dbReference type="Proteomes" id="UP000250140"/>
    </source>
</evidence>
<dbReference type="GO" id="GO:0000981">
    <property type="term" value="F:DNA-binding transcription factor activity, RNA polymerase II-specific"/>
    <property type="evidence" value="ECO:0007669"/>
    <property type="project" value="TreeGrafter"/>
</dbReference>
<keyword evidence="4" id="KW-0804">Transcription</keyword>
<keyword evidence="5" id="KW-0539">Nucleus</keyword>
<dbReference type="PANTHER" id="PTHR31845">
    <property type="entry name" value="FINGER DOMAIN PROTEIN, PUTATIVE-RELATED"/>
    <property type="match status" value="1"/>
</dbReference>
<dbReference type="AlphaFoldDB" id="A0A8E2ENA9"/>
<sequence>MTNQFPFVVIPPGTTASNFRRDLPLLYRAVIMATSSDYPSRQAFYEKQIVEFVTDHLLIRSHKNLDLLQGILLFITWYKRNTMVVTQLNNLLQLAIALIDDLYLNRSPTWFHKSKVLLALACSRSVKYGPKTMDERRALLGCFYLSSVAATSFQRLDSMRLTRQIEESCQALLEKPEYPTDLQVAYVVKAQYLTDRIAQNIHINEGNIVHSPKTPIEMHIKAFQSEIFAMRESLSPSLRLNTSVLMHLDFASMRLYEVALLDNPQNPTTNPIATDPAHLENLYSLLLSTKSFITATLATPGATYLSLSYIAWTQFTYSVAVLDRLTFFKSPSCPSWDVPFVRSVIDLSTVLSTFAGRFEQAREHTCSQMMPGENSLRVEQANLYNRYALRTQMVREWFEHKAKFGNSANWDWEQAKVRLINAFEGKNKGMEQEHTPIPPTMAGYDIVELKDGNMQLDPSLFDGLNDDSFWLNLLGEWGDGPGV</sequence>
<comment type="subcellular location">
    <subcellularLocation>
        <location evidence="1">Nucleus</location>
    </subcellularLocation>
</comment>
<dbReference type="GO" id="GO:0005634">
    <property type="term" value="C:nucleus"/>
    <property type="evidence" value="ECO:0007669"/>
    <property type="project" value="UniProtKB-SubCell"/>
</dbReference>
<evidence type="ECO:0000256" key="4">
    <source>
        <dbReference type="ARBA" id="ARBA00023163"/>
    </source>
</evidence>
<keyword evidence="3" id="KW-0238">DNA-binding</keyword>
<evidence type="ECO:0000313" key="6">
    <source>
        <dbReference type="EMBL" id="OCL01882.1"/>
    </source>
</evidence>
<dbReference type="Proteomes" id="UP000250140">
    <property type="component" value="Unassembled WGS sequence"/>
</dbReference>
<protein>
    <recommendedName>
        <fullName evidence="8">Transcription factor domain-containing protein</fullName>
    </recommendedName>
</protein>
<keyword evidence="7" id="KW-1185">Reference proteome</keyword>
<accession>A0A8E2ENA9</accession>
<evidence type="ECO:0000256" key="3">
    <source>
        <dbReference type="ARBA" id="ARBA00023125"/>
    </source>
</evidence>
<name>A0A8E2ENA9_9PEZI</name>